<comment type="similarity">
    <text evidence="1 5">Belongs to the FAH family.</text>
</comment>
<dbReference type="NCBIfam" id="TIGR01266">
    <property type="entry name" value="fum_ac_acetase"/>
    <property type="match status" value="1"/>
</dbReference>
<dbReference type="Pfam" id="PF01557">
    <property type="entry name" value="FAA_hydrolase"/>
    <property type="match status" value="1"/>
</dbReference>
<dbReference type="GeneID" id="87874814"/>
<gene>
    <name evidence="7" type="ORF">B0T23DRAFT_380147</name>
</gene>
<comment type="cofactor">
    <cofactor evidence="5">
        <name>Mg(2+)</name>
        <dbReference type="ChEBI" id="CHEBI:18420"/>
    </cofactor>
    <cofactor evidence="5">
        <name>Ca(2+)</name>
        <dbReference type="ChEBI" id="CHEBI:29108"/>
    </cofactor>
</comment>
<feature type="binding site" evidence="4">
    <location>
        <position position="90"/>
    </location>
    <ligand>
        <name>Ca(2+)</name>
        <dbReference type="ChEBI" id="CHEBI:29108"/>
    </ligand>
</feature>
<dbReference type="EMBL" id="JAULSX010000004">
    <property type="protein sequence ID" value="KAK3492644.1"/>
    <property type="molecule type" value="Genomic_DNA"/>
</dbReference>
<evidence type="ECO:0000259" key="6">
    <source>
        <dbReference type="Pfam" id="PF01557"/>
    </source>
</evidence>
<dbReference type="PANTHER" id="PTHR43069">
    <property type="entry name" value="FUMARYLACETOACETASE"/>
    <property type="match status" value="1"/>
</dbReference>
<dbReference type="InterPro" id="IPR005959">
    <property type="entry name" value="Fumarylacetoacetase"/>
</dbReference>
<dbReference type="PANTHER" id="PTHR43069:SF2">
    <property type="entry name" value="FUMARYLACETOACETASE"/>
    <property type="match status" value="1"/>
</dbReference>
<keyword evidence="4 5" id="KW-0106">Calcium</keyword>
<dbReference type="RefSeq" id="XP_062693102.1">
    <property type="nucleotide sequence ID" value="XM_062837192.1"/>
</dbReference>
<feature type="binding site" evidence="3">
    <location>
        <position position="28"/>
    </location>
    <ligand>
        <name>substrate</name>
    </ligand>
</feature>
<evidence type="ECO:0000256" key="2">
    <source>
        <dbReference type="PIRSR" id="PIRSR605959-1"/>
    </source>
</evidence>
<feature type="binding site" evidence="3">
    <location>
        <position position="239"/>
    </location>
    <ligand>
        <name>substrate</name>
    </ligand>
</feature>
<feature type="binding site" evidence="4">
    <location>
        <position position="142"/>
    </location>
    <ligand>
        <name>Mg(2+)</name>
        <dbReference type="ChEBI" id="CHEBI:18420"/>
    </ligand>
</feature>
<dbReference type="GO" id="GO:1902000">
    <property type="term" value="P:homogentisate catabolic process"/>
    <property type="evidence" value="ECO:0007669"/>
    <property type="project" value="TreeGrafter"/>
</dbReference>
<dbReference type="Proteomes" id="UP001285908">
    <property type="component" value="Unassembled WGS sequence"/>
</dbReference>
<dbReference type="GO" id="GO:0046872">
    <property type="term" value="F:metal ion binding"/>
    <property type="evidence" value="ECO:0007669"/>
    <property type="project" value="UniProtKB-UniRule"/>
</dbReference>
<evidence type="ECO:0000256" key="5">
    <source>
        <dbReference type="RuleBase" id="RU366008"/>
    </source>
</evidence>
<keyword evidence="5" id="KW-0828">Tyrosine catabolism</keyword>
<comment type="caution">
    <text evidence="7">The sequence shown here is derived from an EMBL/GenBank/DDBJ whole genome shotgun (WGS) entry which is preliminary data.</text>
</comment>
<feature type="binding site" evidence="3">
    <location>
        <position position="133"/>
    </location>
    <ligand>
        <name>substrate</name>
    </ligand>
</feature>
<protein>
    <recommendedName>
        <fullName evidence="5">Fumarylacetoacetase</fullName>
        <ecNumber evidence="5">3.7.1.2</ecNumber>
    </recommendedName>
    <alternativeName>
        <fullName evidence="5">Fumarylacetoacetate hydrolase</fullName>
    </alternativeName>
</protein>
<sequence length="305" mass="33148">MHLPMVIGDYTDFYAGYHHAYAVGVMFRGPENALQPNYTHLPVGYHGRASSIVVSGTPVRRPVGQILQDPKADPKRPTVAPTQRLDIELELGCFISKSNPLGQPVGIDEAEEHVFGYVLLNDWSARDIQAWEYVPLGPFNGKNFATTISPWVVLADALEPFRTKGIENPTPVQEYLKEKKEATVYDIHLEVDLTTPEGNTSTVAKTNGKNLMWSFPQMIAHHTLGGCPLRPGDLLGSGTISGPVPEQSGSLLELSEGGKREFQLSGGNETRTFLKDGDTVTLRGFCVGEAGGRVGFGECTGRVQG</sequence>
<keyword evidence="8" id="KW-1185">Reference proteome</keyword>
<feature type="binding site" evidence="4">
    <location>
        <position position="146"/>
    </location>
    <ligand>
        <name>Mg(2+)</name>
        <dbReference type="ChEBI" id="CHEBI:18420"/>
    </ligand>
</feature>
<evidence type="ECO:0000256" key="4">
    <source>
        <dbReference type="PIRSR" id="PIRSR605959-3"/>
    </source>
</evidence>
<proteinExistence type="inferred from homology"/>
<feature type="active site" description="Proton acceptor" evidence="2">
    <location>
        <position position="19"/>
    </location>
</feature>
<dbReference type="Gene3D" id="3.90.850.10">
    <property type="entry name" value="Fumarylacetoacetase-like, C-terminal domain"/>
    <property type="match status" value="1"/>
</dbReference>
<dbReference type="FunFam" id="3.90.850.10:FF:000009">
    <property type="entry name" value="Fumarylacetoacetase"/>
    <property type="match status" value="1"/>
</dbReference>
<dbReference type="SUPFAM" id="SSF56529">
    <property type="entry name" value="FAH"/>
    <property type="match status" value="1"/>
</dbReference>
<keyword evidence="5" id="KW-0378">Hydrolase</keyword>
<feature type="binding site" evidence="4">
    <location>
        <position position="12"/>
    </location>
    <ligand>
        <name>Ca(2+)</name>
        <dbReference type="ChEBI" id="CHEBI:29108"/>
    </ligand>
</feature>
<keyword evidence="5" id="KW-0585">Phenylalanine catabolism</keyword>
<comment type="catalytic activity">
    <reaction evidence="5">
        <text>4-fumarylacetoacetate + H2O = acetoacetate + fumarate + H(+)</text>
        <dbReference type="Rhea" id="RHEA:10244"/>
        <dbReference type="ChEBI" id="CHEBI:13705"/>
        <dbReference type="ChEBI" id="CHEBI:15377"/>
        <dbReference type="ChEBI" id="CHEBI:15378"/>
        <dbReference type="ChEBI" id="CHEBI:18034"/>
        <dbReference type="ChEBI" id="CHEBI:29806"/>
        <dbReference type="EC" id="3.7.1.2"/>
    </reaction>
</comment>
<dbReference type="EC" id="3.7.1.2" evidence="5"/>
<dbReference type="AlphaFoldDB" id="A0AAJ0I8A0"/>
<dbReference type="GO" id="GO:0006559">
    <property type="term" value="P:L-phenylalanine catabolic process"/>
    <property type="evidence" value="ECO:0007669"/>
    <property type="project" value="UniProtKB-UniRule"/>
</dbReference>
<feature type="binding site" evidence="3">
    <location>
        <position position="14"/>
    </location>
    <ligand>
        <name>substrate</name>
    </ligand>
</feature>
<evidence type="ECO:0000313" key="8">
    <source>
        <dbReference type="Proteomes" id="UP001285908"/>
    </source>
</evidence>
<reference evidence="7 8" key="1">
    <citation type="journal article" date="2023" name="Mol. Phylogenet. Evol.">
        <title>Genome-scale phylogeny and comparative genomics of the fungal order Sordariales.</title>
        <authorList>
            <person name="Hensen N."/>
            <person name="Bonometti L."/>
            <person name="Westerberg I."/>
            <person name="Brannstrom I.O."/>
            <person name="Guillou S."/>
            <person name="Cros-Aarteil S."/>
            <person name="Calhoun S."/>
            <person name="Haridas S."/>
            <person name="Kuo A."/>
            <person name="Mondo S."/>
            <person name="Pangilinan J."/>
            <person name="Riley R."/>
            <person name="LaButti K."/>
            <person name="Andreopoulos B."/>
            <person name="Lipzen A."/>
            <person name="Chen C."/>
            <person name="Yan M."/>
            <person name="Daum C."/>
            <person name="Ng V."/>
            <person name="Clum A."/>
            <person name="Steindorff A."/>
            <person name="Ohm R.A."/>
            <person name="Martin F."/>
            <person name="Silar P."/>
            <person name="Natvig D.O."/>
            <person name="Lalanne C."/>
            <person name="Gautier V."/>
            <person name="Ament-Velasquez S.L."/>
            <person name="Kruys A."/>
            <person name="Hutchinson M.I."/>
            <person name="Powell A.J."/>
            <person name="Barry K."/>
            <person name="Miller A.N."/>
            <person name="Grigoriev I.V."/>
            <person name="Debuchy R."/>
            <person name="Gladieux P."/>
            <person name="Hiltunen Thoren M."/>
            <person name="Johannesson H."/>
        </authorList>
    </citation>
    <scope>NUCLEOTIDE SEQUENCE [LARGE SCALE GENOMIC DNA]</scope>
    <source>
        <strain evidence="7 8">FGSC 10403</strain>
    </source>
</reference>
<name>A0AAJ0I8A0_9PEZI</name>
<feature type="binding site" evidence="3">
    <location>
        <position position="129"/>
    </location>
    <ligand>
        <name>substrate</name>
    </ligand>
</feature>
<dbReference type="InterPro" id="IPR011234">
    <property type="entry name" value="Fumarylacetoacetase-like_C"/>
</dbReference>
<feature type="domain" description="Fumarylacetoacetase-like C-terminal" evidence="6">
    <location>
        <begin position="20"/>
        <end position="303"/>
    </location>
</feature>
<keyword evidence="4 5" id="KW-0460">Magnesium</keyword>
<dbReference type="GO" id="GO:0004334">
    <property type="term" value="F:fumarylacetoacetase activity"/>
    <property type="evidence" value="ECO:0007669"/>
    <property type="project" value="UniProtKB-UniRule"/>
</dbReference>
<feature type="binding site" evidence="4">
    <location>
        <position position="122"/>
    </location>
    <ligand>
        <name>Ca(2+)</name>
        <dbReference type="ChEBI" id="CHEBI:29108"/>
    </ligand>
</feature>
<organism evidence="7 8">
    <name type="scientific">Neurospora hispaniola</name>
    <dbReference type="NCBI Taxonomy" id="588809"/>
    <lineage>
        <taxon>Eukaryota</taxon>
        <taxon>Fungi</taxon>
        <taxon>Dikarya</taxon>
        <taxon>Ascomycota</taxon>
        <taxon>Pezizomycotina</taxon>
        <taxon>Sordariomycetes</taxon>
        <taxon>Sordariomycetidae</taxon>
        <taxon>Sordariales</taxon>
        <taxon>Sordariaceae</taxon>
        <taxon>Neurospora</taxon>
    </lineage>
</organism>
<evidence type="ECO:0000256" key="3">
    <source>
        <dbReference type="PIRSR" id="PIRSR605959-2"/>
    </source>
</evidence>
<comment type="pathway">
    <text evidence="5">Amino-acid degradation; L-phenylalanine degradation; acetoacetate and fumarate from L-phenylalanine: step 6/6.</text>
</comment>
<feature type="binding site" evidence="4">
    <location>
        <position position="88"/>
    </location>
    <ligand>
        <name>Ca(2+)</name>
        <dbReference type="ChEBI" id="CHEBI:29108"/>
    </ligand>
</feature>
<feature type="binding site" evidence="4">
    <location>
        <position position="122"/>
    </location>
    <ligand>
        <name>Mg(2+)</name>
        <dbReference type="ChEBI" id="CHEBI:18420"/>
    </ligand>
</feature>
<keyword evidence="4 5" id="KW-0479">Metal-binding</keyword>
<dbReference type="InterPro" id="IPR036663">
    <property type="entry name" value="Fumarylacetoacetase_C_sf"/>
</dbReference>
<accession>A0AAJ0I8A0</accession>
<evidence type="ECO:0000256" key="1">
    <source>
        <dbReference type="ARBA" id="ARBA00010211"/>
    </source>
</evidence>
<dbReference type="GO" id="GO:0006572">
    <property type="term" value="P:L-tyrosine catabolic process"/>
    <property type="evidence" value="ECO:0007669"/>
    <property type="project" value="UniProtKB-UniRule"/>
</dbReference>
<evidence type="ECO:0000313" key="7">
    <source>
        <dbReference type="EMBL" id="KAK3492644.1"/>
    </source>
</evidence>